<dbReference type="InterPro" id="IPR052224">
    <property type="entry name" value="THAP_domain_protein"/>
</dbReference>
<evidence type="ECO:0000256" key="2">
    <source>
        <dbReference type="ARBA" id="ARBA00022771"/>
    </source>
</evidence>
<proteinExistence type="predicted"/>
<name>A0AAJ6QS53_9ACAR</name>
<keyword evidence="1" id="KW-0479">Metal-binding</keyword>
<accession>A0AAJ6QS53</accession>
<sequence>MVCSVLKCKNRTCANRKQGVSFHKFPLKNTRLLKVWLRNISRPGNHWQPSPRSRICSDHFDQESLVKKDGRVELKDNAVPTLQISFRAKDAPDIVESLDQVPDAADHERPASPIADHSYSSADQEPVASRSVEVAMKEHSYFTGVALQCASPAAAADQPMLPEALEAPDDHTYHTNIPIRLSLDDHTYNRGEAALVNPLSKTSQSDDLKESLATAANANIEEEQREESCIRNFDHTYNNKKNAESPAGTTTPQDSEPPVASQTAPLPAVGNNGNQSTLRKGQKRQSETPGWKELFEENQSLKNKLNASTHKSSELSSKLTEATDRIRTLQDHVRRLKKTLAEVVLESVEAIETKSAKNLKPEKRNLFGESDFVPDLRRYRAHLDLSSS</sequence>
<feature type="coiled-coil region" evidence="6">
    <location>
        <begin position="319"/>
        <end position="346"/>
    </location>
</feature>
<organism evidence="9 10">
    <name type="scientific">Galendromus occidentalis</name>
    <name type="common">western predatory mite</name>
    <dbReference type="NCBI Taxonomy" id="34638"/>
    <lineage>
        <taxon>Eukaryota</taxon>
        <taxon>Metazoa</taxon>
        <taxon>Ecdysozoa</taxon>
        <taxon>Arthropoda</taxon>
        <taxon>Chelicerata</taxon>
        <taxon>Arachnida</taxon>
        <taxon>Acari</taxon>
        <taxon>Parasitiformes</taxon>
        <taxon>Mesostigmata</taxon>
        <taxon>Gamasina</taxon>
        <taxon>Phytoseioidea</taxon>
        <taxon>Phytoseiidae</taxon>
        <taxon>Typhlodrominae</taxon>
        <taxon>Galendromus</taxon>
    </lineage>
</organism>
<evidence type="ECO:0000256" key="5">
    <source>
        <dbReference type="PROSITE-ProRule" id="PRU00309"/>
    </source>
</evidence>
<evidence type="ECO:0000256" key="7">
    <source>
        <dbReference type="SAM" id="MobiDB-lite"/>
    </source>
</evidence>
<dbReference type="SMART" id="SM00692">
    <property type="entry name" value="DM3"/>
    <property type="match status" value="1"/>
</dbReference>
<keyword evidence="6" id="KW-0175">Coiled coil</keyword>
<dbReference type="PANTHER" id="PTHR46927">
    <property type="entry name" value="AGAP005574-PA"/>
    <property type="match status" value="1"/>
</dbReference>
<dbReference type="RefSeq" id="XP_003742055.1">
    <property type="nucleotide sequence ID" value="XM_003742007.2"/>
</dbReference>
<feature type="domain" description="THAP-type" evidence="8">
    <location>
        <begin position="1"/>
        <end position="83"/>
    </location>
</feature>
<dbReference type="InterPro" id="IPR006612">
    <property type="entry name" value="THAP_Znf"/>
</dbReference>
<dbReference type="GO" id="GO:0008270">
    <property type="term" value="F:zinc ion binding"/>
    <property type="evidence" value="ECO:0007669"/>
    <property type="project" value="UniProtKB-KW"/>
</dbReference>
<dbReference type="GeneID" id="100906261"/>
<dbReference type="InterPro" id="IPR038441">
    <property type="entry name" value="THAP_Znf_sf"/>
</dbReference>
<evidence type="ECO:0000313" key="9">
    <source>
        <dbReference type="Proteomes" id="UP000694867"/>
    </source>
</evidence>
<evidence type="ECO:0000313" key="10">
    <source>
        <dbReference type="RefSeq" id="XP_003742055.1"/>
    </source>
</evidence>
<dbReference type="Pfam" id="PF05485">
    <property type="entry name" value="THAP"/>
    <property type="match status" value="1"/>
</dbReference>
<keyword evidence="3" id="KW-0862">Zinc</keyword>
<dbReference type="SMART" id="SM00980">
    <property type="entry name" value="THAP"/>
    <property type="match status" value="1"/>
</dbReference>
<dbReference type="PROSITE" id="PS50950">
    <property type="entry name" value="ZF_THAP"/>
    <property type="match status" value="1"/>
</dbReference>
<dbReference type="PANTHER" id="PTHR46927:SF3">
    <property type="entry name" value="THAP-TYPE DOMAIN-CONTAINING PROTEIN"/>
    <property type="match status" value="1"/>
</dbReference>
<evidence type="ECO:0000256" key="1">
    <source>
        <dbReference type="ARBA" id="ARBA00022723"/>
    </source>
</evidence>
<dbReference type="SUPFAM" id="SSF57716">
    <property type="entry name" value="Glucocorticoid receptor-like (DNA-binding domain)"/>
    <property type="match status" value="1"/>
</dbReference>
<feature type="compositionally biased region" description="Polar residues" evidence="7">
    <location>
        <begin position="247"/>
        <end position="264"/>
    </location>
</feature>
<reference evidence="10" key="1">
    <citation type="submission" date="2025-08" db="UniProtKB">
        <authorList>
            <consortium name="RefSeq"/>
        </authorList>
    </citation>
    <scope>IDENTIFICATION</scope>
</reference>
<dbReference type="Proteomes" id="UP000694867">
    <property type="component" value="Unplaced"/>
</dbReference>
<evidence type="ECO:0000259" key="8">
    <source>
        <dbReference type="PROSITE" id="PS50950"/>
    </source>
</evidence>
<dbReference type="GO" id="GO:0003677">
    <property type="term" value="F:DNA binding"/>
    <property type="evidence" value="ECO:0007669"/>
    <property type="project" value="UniProtKB-UniRule"/>
</dbReference>
<feature type="region of interest" description="Disordered" evidence="7">
    <location>
        <begin position="103"/>
        <end position="126"/>
    </location>
</feature>
<keyword evidence="9" id="KW-1185">Reference proteome</keyword>
<evidence type="ECO:0000256" key="6">
    <source>
        <dbReference type="SAM" id="Coils"/>
    </source>
</evidence>
<dbReference type="Gene3D" id="6.20.210.20">
    <property type="entry name" value="THAP domain"/>
    <property type="match status" value="1"/>
</dbReference>
<gene>
    <name evidence="10" type="primary">LOC100906261</name>
</gene>
<keyword evidence="2 5" id="KW-0863">Zinc-finger</keyword>
<protein>
    <submittedName>
        <fullName evidence="10">Uncharacterized protein LOC100906261</fullName>
    </submittedName>
</protein>
<evidence type="ECO:0000256" key="4">
    <source>
        <dbReference type="ARBA" id="ARBA00023125"/>
    </source>
</evidence>
<dbReference type="AlphaFoldDB" id="A0AAJ6QS53"/>
<feature type="region of interest" description="Disordered" evidence="7">
    <location>
        <begin position="237"/>
        <end position="289"/>
    </location>
</feature>
<keyword evidence="4 5" id="KW-0238">DNA-binding</keyword>
<evidence type="ECO:0000256" key="3">
    <source>
        <dbReference type="ARBA" id="ARBA00022833"/>
    </source>
</evidence>
<dbReference type="KEGG" id="goe:100906261"/>